<sequence>MSASSIGLPANIFSPAEQVQVQDIIHKFSQQQLQWLAGYLTGLQHSNQQLLQLINRIPVTQESLTAEPLNGQDSITVLYGSKSGNSKKVAKNLHDKLIARGFTSVLQDMNQYQGNRLKDEKWLLVVVSTHGEGDPPPAAEDLHAFINSRKAPALDSTRYAVLALGDKSYASFCQTGRDFDTRLSALKAIPILSRVEADVDYEETAEAWIESVLAKIQENFGSAVPSGLPNLQHTSSVNQDGQLVSGTQIKYSRKNPFRATILENIRLNGRGSAKQTHHVEISLEGSGLSYQPGDTLGIWVENELSLVNELTEFKRYNTTDPIVYKDTTLSLEEFLLKHAELTTISGSFLSAYCPFILDPAVAHSLKNILADKETLSSFVYGRDILDILVQFPADISAQELAAILLPLQPRLYSIASSLSAHPEEVHITVGRVEYEANQRVRRGVASNFITGRLQPGQEVSVFIEENESFRLPANGDTAVIMVGPGTGIAPFRAFVEERAESGFGGHNWLFFGDQHFTTDFLYQTEWQRFIRQGALSRMNTAFSRDGQSKLYVQHRMQQHASELFSWLENGAHFYVCGDARKMARDVKQTLIGIVCEQGRMEPEAAVEYVKQMVKTGRYQEDTY</sequence>
<evidence type="ECO:0000313" key="14">
    <source>
        <dbReference type="EMBL" id="MBC6489353.1"/>
    </source>
</evidence>
<dbReference type="PANTHER" id="PTHR19384:SF128">
    <property type="entry name" value="NADPH OXIDOREDUCTASE A"/>
    <property type="match status" value="1"/>
</dbReference>
<evidence type="ECO:0000256" key="8">
    <source>
        <dbReference type="ARBA" id="ARBA00022857"/>
    </source>
</evidence>
<dbReference type="Gene3D" id="2.40.30.10">
    <property type="entry name" value="Translation factors"/>
    <property type="match status" value="1"/>
</dbReference>
<dbReference type="Pfam" id="PF00667">
    <property type="entry name" value="FAD_binding_1"/>
    <property type="match status" value="1"/>
</dbReference>
<accession>A0ABR7M409</accession>
<evidence type="ECO:0000256" key="6">
    <source>
        <dbReference type="ARBA" id="ARBA00022643"/>
    </source>
</evidence>
<comment type="cofactor">
    <cofactor evidence="1">
        <name>FMN</name>
        <dbReference type="ChEBI" id="CHEBI:58210"/>
    </cofactor>
</comment>
<dbReference type="Gene3D" id="3.40.50.80">
    <property type="entry name" value="Nucleotide-binding domain of ferredoxin-NADP reductase (FNR) module"/>
    <property type="match status" value="1"/>
</dbReference>
<dbReference type="Proteomes" id="UP000765802">
    <property type="component" value="Unassembled WGS sequence"/>
</dbReference>
<protein>
    <submittedName>
        <fullName evidence="14">Sulfite reductase [NADPH] flavoprotein, alpha-component</fullName>
    </submittedName>
</protein>
<keyword evidence="8" id="KW-0521">NADP</keyword>
<evidence type="ECO:0000256" key="2">
    <source>
        <dbReference type="ARBA" id="ARBA00001974"/>
    </source>
</evidence>
<dbReference type="InterPro" id="IPR029039">
    <property type="entry name" value="Flavoprotein-like_sf"/>
</dbReference>
<evidence type="ECO:0000256" key="10">
    <source>
        <dbReference type="ARBA" id="ARBA00023002"/>
    </source>
</evidence>
<keyword evidence="3" id="KW-0813">Transport</keyword>
<dbReference type="Pfam" id="PF00175">
    <property type="entry name" value="NAD_binding_1"/>
    <property type="match status" value="1"/>
</dbReference>
<dbReference type="PIRSF" id="PIRSF000207">
    <property type="entry name" value="SiR-FP_CysJ"/>
    <property type="match status" value="1"/>
</dbReference>
<evidence type="ECO:0000256" key="1">
    <source>
        <dbReference type="ARBA" id="ARBA00001917"/>
    </source>
</evidence>
<comment type="cofactor">
    <cofactor evidence="2">
        <name>FAD</name>
        <dbReference type="ChEBI" id="CHEBI:57692"/>
    </cofactor>
</comment>
<keyword evidence="5" id="KW-0285">Flavoprotein</keyword>
<dbReference type="EMBL" id="MBUA01000001">
    <property type="protein sequence ID" value="MBC6489353.1"/>
    <property type="molecule type" value="Genomic_DNA"/>
</dbReference>
<feature type="domain" description="FAD-binding FR-type" evidence="13">
    <location>
        <begin position="254"/>
        <end position="472"/>
    </location>
</feature>
<evidence type="ECO:0000259" key="13">
    <source>
        <dbReference type="PROSITE" id="PS51384"/>
    </source>
</evidence>
<proteinExistence type="predicted"/>
<reference evidence="14 15" key="1">
    <citation type="submission" date="2016-07" db="EMBL/GenBank/DDBJ databases">
        <title>Genome analysis of Flavihumibacter stibioxidans YS-17.</title>
        <authorList>
            <person name="Shi K."/>
            <person name="Han Y."/>
            <person name="Wang G."/>
        </authorList>
    </citation>
    <scope>NUCLEOTIDE SEQUENCE [LARGE SCALE GENOMIC DNA]</scope>
    <source>
        <strain evidence="14 15">YS-17</strain>
    </source>
</reference>
<dbReference type="SUPFAM" id="SSF52343">
    <property type="entry name" value="Ferredoxin reductase-like, C-terminal NADP-linked domain"/>
    <property type="match status" value="1"/>
</dbReference>
<dbReference type="InterPro" id="IPR039261">
    <property type="entry name" value="FNR_nucleotide-bd"/>
</dbReference>
<dbReference type="PRINTS" id="PR00369">
    <property type="entry name" value="FLAVODOXIN"/>
</dbReference>
<dbReference type="Gene3D" id="3.40.50.360">
    <property type="match status" value="1"/>
</dbReference>
<dbReference type="SUPFAM" id="SSF63380">
    <property type="entry name" value="Riboflavin synthase domain-like"/>
    <property type="match status" value="1"/>
</dbReference>
<name>A0ABR7M409_9BACT</name>
<keyword evidence="10" id="KW-0560">Oxidoreductase</keyword>
<dbReference type="Pfam" id="PF00258">
    <property type="entry name" value="Flavodoxin_1"/>
    <property type="match status" value="1"/>
</dbReference>
<dbReference type="InterPro" id="IPR001709">
    <property type="entry name" value="Flavoprot_Pyr_Nucl_cyt_Rdtase"/>
</dbReference>
<evidence type="ECO:0000256" key="3">
    <source>
        <dbReference type="ARBA" id="ARBA00022448"/>
    </source>
</evidence>
<evidence type="ECO:0000256" key="11">
    <source>
        <dbReference type="ARBA" id="ARBA00023192"/>
    </source>
</evidence>
<dbReference type="InterPro" id="IPR001433">
    <property type="entry name" value="OxRdtase_FAD/NAD-bd"/>
</dbReference>
<dbReference type="PROSITE" id="PS51384">
    <property type="entry name" value="FAD_FR"/>
    <property type="match status" value="1"/>
</dbReference>
<dbReference type="Gene3D" id="1.20.990.10">
    <property type="entry name" value="NADPH-cytochrome p450 Reductase, Chain A, domain 3"/>
    <property type="match status" value="1"/>
</dbReference>
<evidence type="ECO:0000256" key="4">
    <source>
        <dbReference type="ARBA" id="ARBA00022605"/>
    </source>
</evidence>
<keyword evidence="7" id="KW-0274">FAD</keyword>
<dbReference type="InterPro" id="IPR003097">
    <property type="entry name" value="CysJ-like_FAD-binding"/>
</dbReference>
<dbReference type="CDD" id="cd06199">
    <property type="entry name" value="SiR"/>
    <property type="match status" value="1"/>
</dbReference>
<evidence type="ECO:0000256" key="5">
    <source>
        <dbReference type="ARBA" id="ARBA00022630"/>
    </source>
</evidence>
<dbReference type="InterPro" id="IPR001094">
    <property type="entry name" value="Flavdoxin-like"/>
</dbReference>
<organism evidence="14 15">
    <name type="scientific">Flavihumibacter stibioxidans</name>
    <dbReference type="NCBI Taxonomy" id="1834163"/>
    <lineage>
        <taxon>Bacteria</taxon>
        <taxon>Pseudomonadati</taxon>
        <taxon>Bacteroidota</taxon>
        <taxon>Chitinophagia</taxon>
        <taxon>Chitinophagales</taxon>
        <taxon>Chitinophagaceae</taxon>
        <taxon>Flavihumibacter</taxon>
    </lineage>
</organism>
<evidence type="ECO:0000256" key="7">
    <source>
        <dbReference type="ARBA" id="ARBA00022827"/>
    </source>
</evidence>
<dbReference type="PROSITE" id="PS50902">
    <property type="entry name" value="FLAVODOXIN_LIKE"/>
    <property type="match status" value="1"/>
</dbReference>
<evidence type="ECO:0000259" key="12">
    <source>
        <dbReference type="PROSITE" id="PS50902"/>
    </source>
</evidence>
<dbReference type="InterPro" id="IPR023173">
    <property type="entry name" value="NADPH_Cyt_P450_Rdtase_alpha"/>
</dbReference>
<keyword evidence="11" id="KW-0198">Cysteine biosynthesis</keyword>
<dbReference type="SUPFAM" id="SSF52218">
    <property type="entry name" value="Flavoproteins"/>
    <property type="match status" value="1"/>
</dbReference>
<dbReference type="InterPro" id="IPR017927">
    <property type="entry name" value="FAD-bd_FR_type"/>
</dbReference>
<dbReference type="NCBIfam" id="TIGR01931">
    <property type="entry name" value="cysJ"/>
    <property type="match status" value="1"/>
</dbReference>
<dbReference type="InterPro" id="IPR010199">
    <property type="entry name" value="CysJ"/>
</dbReference>
<evidence type="ECO:0000313" key="15">
    <source>
        <dbReference type="Proteomes" id="UP000765802"/>
    </source>
</evidence>
<dbReference type="PANTHER" id="PTHR19384">
    <property type="entry name" value="NITRIC OXIDE SYNTHASE-RELATED"/>
    <property type="match status" value="1"/>
</dbReference>
<keyword evidence="6" id="KW-0288">FMN</keyword>
<keyword evidence="4" id="KW-0028">Amino-acid biosynthesis</keyword>
<dbReference type="InterPro" id="IPR008254">
    <property type="entry name" value="Flavodoxin/NO_synth"/>
</dbReference>
<dbReference type="PRINTS" id="PR00371">
    <property type="entry name" value="FPNCR"/>
</dbReference>
<keyword evidence="15" id="KW-1185">Reference proteome</keyword>
<keyword evidence="9" id="KW-0249">Electron transport</keyword>
<comment type="caution">
    <text evidence="14">The sequence shown here is derived from an EMBL/GenBank/DDBJ whole genome shotgun (WGS) entry which is preliminary data.</text>
</comment>
<feature type="domain" description="Flavodoxin-like" evidence="12">
    <location>
        <begin position="75"/>
        <end position="213"/>
    </location>
</feature>
<evidence type="ECO:0000256" key="9">
    <source>
        <dbReference type="ARBA" id="ARBA00022982"/>
    </source>
</evidence>
<dbReference type="RefSeq" id="WP_187254719.1">
    <property type="nucleotide sequence ID" value="NZ_JBHULF010000006.1"/>
</dbReference>
<gene>
    <name evidence="14" type="ORF">BC349_00105</name>
</gene>
<dbReference type="InterPro" id="IPR017938">
    <property type="entry name" value="Riboflavin_synthase-like_b-brl"/>
</dbReference>